<dbReference type="Pfam" id="PF01094">
    <property type="entry name" value="ANF_receptor"/>
    <property type="match status" value="1"/>
</dbReference>
<keyword evidence="4" id="KW-0472">Membrane</keyword>
<name>A0A6A3CNZ5_HIBSY</name>
<dbReference type="PANTHER" id="PTHR34836">
    <property type="entry name" value="OS06G0188250 PROTEIN"/>
    <property type="match status" value="1"/>
</dbReference>
<sequence length="428" mass="49080">MYVVLMSPFLASRLFLNAERLGMKSKGYAWITTDTITDFMNSMDPSVIESMQEVLGFKPHIPASKELREFAIRWSKNLNENQDLQEMELNVYGIYTYDMVQALATASESMMIRHRNIIHQETGLNMNFTTIRSSQSGLVFIERIIGYWNPKIRITPIMKEDRTETNTTLSSKLKSVIWPGGTKNIPKDYEVHYDFIPFEDANGQMAGSHKDLLLQVYHKNYDAVVGDVTIFSERFFIFRLHIAIHGLRHWNRGAENQQKQFIIRANRNDLLVLILISGLCSQGDAVEQLIEIELNSKVGYVGYHYVSVLGTISNLNFENPLEKPYNSPEEYANALRRGSEKGGVSAIIVEIPYLKAFPKGSPLVQDISGAITRLREEGKLQKMENECSTHTPISETSKHNDQQLEILSQQYHRLCKRLLQSSEISWYK</sequence>
<reference evidence="6" key="1">
    <citation type="submission" date="2019-09" db="EMBL/GenBank/DDBJ databases">
        <title>Draft genome information of white flower Hibiscus syriacus.</title>
        <authorList>
            <person name="Kim Y.-M."/>
        </authorList>
    </citation>
    <scope>NUCLEOTIDE SEQUENCE [LARGE SCALE GENOMIC DNA]</scope>
    <source>
        <strain evidence="6">YM2019G1</strain>
    </source>
</reference>
<dbReference type="InterPro" id="IPR015683">
    <property type="entry name" value="Ionotropic_Glu_rcpt"/>
</dbReference>
<dbReference type="SUPFAM" id="SSF53822">
    <property type="entry name" value="Periplasmic binding protein-like I"/>
    <property type="match status" value="1"/>
</dbReference>
<accession>A0A6A3CNZ5</accession>
<keyword evidence="2" id="KW-0812">Transmembrane</keyword>
<organism evidence="6 7">
    <name type="scientific">Hibiscus syriacus</name>
    <name type="common">Rose of Sharon</name>
    <dbReference type="NCBI Taxonomy" id="106335"/>
    <lineage>
        <taxon>Eukaryota</taxon>
        <taxon>Viridiplantae</taxon>
        <taxon>Streptophyta</taxon>
        <taxon>Embryophyta</taxon>
        <taxon>Tracheophyta</taxon>
        <taxon>Spermatophyta</taxon>
        <taxon>Magnoliopsida</taxon>
        <taxon>eudicotyledons</taxon>
        <taxon>Gunneridae</taxon>
        <taxon>Pentapetalae</taxon>
        <taxon>rosids</taxon>
        <taxon>malvids</taxon>
        <taxon>Malvales</taxon>
        <taxon>Malvaceae</taxon>
        <taxon>Malvoideae</taxon>
        <taxon>Hibiscus</taxon>
    </lineage>
</organism>
<evidence type="ECO:0000256" key="3">
    <source>
        <dbReference type="ARBA" id="ARBA00022989"/>
    </source>
</evidence>
<gene>
    <name evidence="6" type="ORF">F3Y22_tig00002919pilonHSYRG00170</name>
</gene>
<evidence type="ECO:0000259" key="5">
    <source>
        <dbReference type="Pfam" id="PF01094"/>
    </source>
</evidence>
<evidence type="ECO:0000256" key="2">
    <source>
        <dbReference type="ARBA" id="ARBA00022692"/>
    </source>
</evidence>
<dbReference type="SUPFAM" id="SSF53850">
    <property type="entry name" value="Periplasmic binding protein-like II"/>
    <property type="match status" value="1"/>
</dbReference>
<dbReference type="GO" id="GO:0016020">
    <property type="term" value="C:membrane"/>
    <property type="evidence" value="ECO:0007669"/>
    <property type="project" value="UniProtKB-SubCell"/>
</dbReference>
<evidence type="ECO:0000313" key="6">
    <source>
        <dbReference type="EMBL" id="KAE8730556.1"/>
    </source>
</evidence>
<dbReference type="Proteomes" id="UP000436088">
    <property type="component" value="Unassembled WGS sequence"/>
</dbReference>
<dbReference type="PANTHER" id="PTHR34836:SF1">
    <property type="entry name" value="OS09G0428600 PROTEIN"/>
    <property type="match status" value="1"/>
</dbReference>
<keyword evidence="3" id="KW-1133">Transmembrane helix</keyword>
<keyword evidence="7" id="KW-1185">Reference proteome</keyword>
<feature type="domain" description="Receptor ligand binding region" evidence="5">
    <location>
        <begin position="3"/>
        <end position="112"/>
    </location>
</feature>
<dbReference type="InterPro" id="IPR001828">
    <property type="entry name" value="ANF_lig-bd_rcpt"/>
</dbReference>
<proteinExistence type="predicted"/>
<comment type="caution">
    <text evidence="6">The sequence shown here is derived from an EMBL/GenBank/DDBJ whole genome shotgun (WGS) entry which is preliminary data.</text>
</comment>
<protein>
    <recommendedName>
        <fullName evidence="5">Receptor ligand binding region domain-containing protein</fullName>
    </recommendedName>
</protein>
<dbReference type="EMBL" id="VEPZ02000206">
    <property type="protein sequence ID" value="KAE8730556.1"/>
    <property type="molecule type" value="Genomic_DNA"/>
</dbReference>
<evidence type="ECO:0000256" key="4">
    <source>
        <dbReference type="ARBA" id="ARBA00023136"/>
    </source>
</evidence>
<evidence type="ECO:0000256" key="1">
    <source>
        <dbReference type="ARBA" id="ARBA00004370"/>
    </source>
</evidence>
<comment type="subcellular location">
    <subcellularLocation>
        <location evidence="1">Membrane</location>
    </subcellularLocation>
</comment>
<dbReference type="Gene3D" id="3.40.50.2300">
    <property type="match status" value="1"/>
</dbReference>
<dbReference type="InterPro" id="IPR028082">
    <property type="entry name" value="Peripla_BP_I"/>
</dbReference>
<dbReference type="AlphaFoldDB" id="A0A6A3CNZ5"/>
<evidence type="ECO:0000313" key="7">
    <source>
        <dbReference type="Proteomes" id="UP000436088"/>
    </source>
</evidence>